<feature type="region of interest" description="Disordered" evidence="1">
    <location>
        <begin position="32"/>
        <end position="112"/>
    </location>
</feature>
<gene>
    <name evidence="2" type="ORF">BU24DRAFT_419904</name>
</gene>
<reference evidence="2" key="1">
    <citation type="journal article" date="2020" name="Stud. Mycol.">
        <title>101 Dothideomycetes genomes: a test case for predicting lifestyles and emergence of pathogens.</title>
        <authorList>
            <person name="Haridas S."/>
            <person name="Albert R."/>
            <person name="Binder M."/>
            <person name="Bloem J."/>
            <person name="Labutti K."/>
            <person name="Salamov A."/>
            <person name="Andreopoulos B."/>
            <person name="Baker S."/>
            <person name="Barry K."/>
            <person name="Bills G."/>
            <person name="Bluhm B."/>
            <person name="Cannon C."/>
            <person name="Castanera R."/>
            <person name="Culley D."/>
            <person name="Daum C."/>
            <person name="Ezra D."/>
            <person name="Gonzalez J."/>
            <person name="Henrissat B."/>
            <person name="Kuo A."/>
            <person name="Liang C."/>
            <person name="Lipzen A."/>
            <person name="Lutzoni F."/>
            <person name="Magnuson J."/>
            <person name="Mondo S."/>
            <person name="Nolan M."/>
            <person name="Ohm R."/>
            <person name="Pangilinan J."/>
            <person name="Park H.-J."/>
            <person name="Ramirez L."/>
            <person name="Alfaro M."/>
            <person name="Sun H."/>
            <person name="Tritt A."/>
            <person name="Yoshinaga Y."/>
            <person name="Zwiers L.-H."/>
            <person name="Turgeon B."/>
            <person name="Goodwin S."/>
            <person name="Spatafora J."/>
            <person name="Crous P."/>
            <person name="Grigoriev I."/>
        </authorList>
    </citation>
    <scope>NUCLEOTIDE SEQUENCE</scope>
    <source>
        <strain evidence="2">CBS 175.79</strain>
    </source>
</reference>
<evidence type="ECO:0000313" key="3">
    <source>
        <dbReference type="Proteomes" id="UP000799778"/>
    </source>
</evidence>
<dbReference type="Proteomes" id="UP000799778">
    <property type="component" value="Unassembled WGS sequence"/>
</dbReference>
<feature type="region of interest" description="Disordered" evidence="1">
    <location>
        <begin position="283"/>
        <end position="351"/>
    </location>
</feature>
<evidence type="ECO:0000313" key="2">
    <source>
        <dbReference type="EMBL" id="KAF2016848.1"/>
    </source>
</evidence>
<sequence>MSTHFNDDDHLHAWSSDGSSILQGQLTPIILYHPANGSSSNTTPEHPASTTPTEHGSAQGFTVGPTGRTAKAPAKQKRAMKPRYYSHALSTQDKEDLAKGKRNHNHPSWTPEDLLRLQESRKGLVPRFHEDCKRLLEERERDIQAAKRYVHEMNRSKVRWFSGLRKALLGRSASLYIANLNQDLKSLESRRSASATTVQTVSTPMTPSVETPREGNTARDGHYRAAGSVDYFSLPIGNAYTCDHAEFGGRLQSSCPVTPISTSFRARPNITFDSFLAPHASGKGEAFRGADNAQPSDLAKGRESDGLRETGASSPIKMLRRVSRVVSMPMLKTRKSPGGQRESLPRAPSAE</sequence>
<dbReference type="AlphaFoldDB" id="A0A6A5XU53"/>
<feature type="compositionally biased region" description="Basic and acidic residues" evidence="1">
    <location>
        <begin position="211"/>
        <end position="220"/>
    </location>
</feature>
<proteinExistence type="predicted"/>
<dbReference type="OrthoDB" id="3769170at2759"/>
<feature type="compositionally biased region" description="Polar residues" evidence="1">
    <location>
        <begin position="36"/>
        <end position="60"/>
    </location>
</feature>
<feature type="compositionally biased region" description="Basic and acidic residues" evidence="1">
    <location>
        <begin position="299"/>
        <end position="308"/>
    </location>
</feature>
<evidence type="ECO:0000256" key="1">
    <source>
        <dbReference type="SAM" id="MobiDB-lite"/>
    </source>
</evidence>
<keyword evidence="3" id="KW-1185">Reference proteome</keyword>
<accession>A0A6A5XU53</accession>
<dbReference type="RefSeq" id="XP_033385187.1">
    <property type="nucleotide sequence ID" value="XM_033527332.1"/>
</dbReference>
<dbReference type="EMBL" id="ML978068">
    <property type="protein sequence ID" value="KAF2016848.1"/>
    <property type="molecule type" value="Genomic_DNA"/>
</dbReference>
<protein>
    <submittedName>
        <fullName evidence="2">Uncharacterized protein</fullName>
    </submittedName>
</protein>
<dbReference type="GeneID" id="54284729"/>
<name>A0A6A5XU53_9PLEO</name>
<organism evidence="2 3">
    <name type="scientific">Aaosphaeria arxii CBS 175.79</name>
    <dbReference type="NCBI Taxonomy" id="1450172"/>
    <lineage>
        <taxon>Eukaryota</taxon>
        <taxon>Fungi</taxon>
        <taxon>Dikarya</taxon>
        <taxon>Ascomycota</taxon>
        <taxon>Pezizomycotina</taxon>
        <taxon>Dothideomycetes</taxon>
        <taxon>Pleosporomycetidae</taxon>
        <taxon>Pleosporales</taxon>
        <taxon>Pleosporales incertae sedis</taxon>
        <taxon>Aaosphaeria</taxon>
    </lineage>
</organism>
<feature type="region of interest" description="Disordered" evidence="1">
    <location>
        <begin position="195"/>
        <end position="220"/>
    </location>
</feature>